<evidence type="ECO:0000256" key="1">
    <source>
        <dbReference type="SAM" id="MobiDB-lite"/>
    </source>
</evidence>
<protein>
    <recommendedName>
        <fullName evidence="5">Secreted protein</fullName>
    </recommendedName>
</protein>
<evidence type="ECO:0000313" key="3">
    <source>
        <dbReference type="EMBL" id="TXN29686.1"/>
    </source>
</evidence>
<dbReference type="AlphaFoldDB" id="A0A5C8UMT2"/>
<feature type="chain" id="PRO_5038707600" description="Secreted protein" evidence="2">
    <location>
        <begin position="24"/>
        <end position="94"/>
    </location>
</feature>
<evidence type="ECO:0000313" key="4">
    <source>
        <dbReference type="Proteomes" id="UP000321379"/>
    </source>
</evidence>
<sequence length="94" mass="9051">MPAARVRSAIAAFGLVVVLSGCAGRPTADGPASVPSTDATGPASTGSASSGPGPSATDDLGAVQADLDQAASAQRQSEDDLANGDTASRQGDDH</sequence>
<feature type="region of interest" description="Disordered" evidence="1">
    <location>
        <begin position="24"/>
        <end position="94"/>
    </location>
</feature>
<evidence type="ECO:0000256" key="2">
    <source>
        <dbReference type="SAM" id="SignalP"/>
    </source>
</evidence>
<accession>A0A5C8UMT2</accession>
<proteinExistence type="predicted"/>
<feature type="compositionally biased region" description="Polar residues" evidence="1">
    <location>
        <begin position="85"/>
        <end position="94"/>
    </location>
</feature>
<feature type="compositionally biased region" description="Low complexity" evidence="1">
    <location>
        <begin position="36"/>
        <end position="58"/>
    </location>
</feature>
<gene>
    <name evidence="3" type="ORF">FVP33_11060</name>
</gene>
<reference evidence="3 4" key="1">
    <citation type="submission" date="2019-08" db="EMBL/GenBank/DDBJ databases">
        <title>Bacterial whole genome sequence for Glaciihabitans sp. CHu50b-6-2.</title>
        <authorList>
            <person name="Jin L."/>
        </authorList>
    </citation>
    <scope>NUCLEOTIDE SEQUENCE [LARGE SCALE GENOMIC DNA]</scope>
    <source>
        <strain evidence="3 4">CHu50b-6-2</strain>
    </source>
</reference>
<feature type="signal peptide" evidence="2">
    <location>
        <begin position="1"/>
        <end position="23"/>
    </location>
</feature>
<dbReference type="EMBL" id="VRMG01000008">
    <property type="protein sequence ID" value="TXN29686.1"/>
    <property type="molecule type" value="Genomic_DNA"/>
</dbReference>
<comment type="caution">
    <text evidence="3">The sequence shown here is derived from an EMBL/GenBank/DDBJ whole genome shotgun (WGS) entry which is preliminary data.</text>
</comment>
<name>A0A5C8UMT2_9MICO</name>
<evidence type="ECO:0008006" key="5">
    <source>
        <dbReference type="Google" id="ProtNLM"/>
    </source>
</evidence>
<keyword evidence="2" id="KW-0732">Signal</keyword>
<keyword evidence="4" id="KW-1185">Reference proteome</keyword>
<organism evidence="3 4">
    <name type="scientific">Lacisediminihabitans profunda</name>
    <dbReference type="NCBI Taxonomy" id="2594790"/>
    <lineage>
        <taxon>Bacteria</taxon>
        <taxon>Bacillati</taxon>
        <taxon>Actinomycetota</taxon>
        <taxon>Actinomycetes</taxon>
        <taxon>Micrococcales</taxon>
        <taxon>Microbacteriaceae</taxon>
        <taxon>Lacisediminihabitans</taxon>
    </lineage>
</organism>
<dbReference type="PROSITE" id="PS51257">
    <property type="entry name" value="PROKAR_LIPOPROTEIN"/>
    <property type="match status" value="1"/>
</dbReference>
<dbReference type="Proteomes" id="UP000321379">
    <property type="component" value="Unassembled WGS sequence"/>
</dbReference>